<dbReference type="EMBL" id="JANPWB010000014">
    <property type="protein sequence ID" value="KAJ1101467.1"/>
    <property type="molecule type" value="Genomic_DNA"/>
</dbReference>
<evidence type="ECO:0000256" key="1">
    <source>
        <dbReference type="SAM" id="MobiDB-lite"/>
    </source>
</evidence>
<accession>A0AAV7MDA1</accession>
<evidence type="ECO:0000313" key="3">
    <source>
        <dbReference type="Proteomes" id="UP001066276"/>
    </source>
</evidence>
<proteinExistence type="predicted"/>
<dbReference type="Proteomes" id="UP001066276">
    <property type="component" value="Chromosome 10"/>
</dbReference>
<comment type="caution">
    <text evidence="2">The sequence shown here is derived from an EMBL/GenBank/DDBJ whole genome shotgun (WGS) entry which is preliminary data.</text>
</comment>
<sequence>MHARAYSTFLSFLTNQLSRRLEQHFERIFARFPSAGLRISISAAPGFHTFPSETQAVAVSMSDITKNLEASFSKIMSTSKVPSSKGKKRTATLPVPSKGVSSGPSTREVFKSGFSLSPIHITQLRDTDDDDDDSPSHTDDMDGSIFVWAFGEKA</sequence>
<keyword evidence="3" id="KW-1185">Reference proteome</keyword>
<protein>
    <submittedName>
        <fullName evidence="2">Uncharacterized protein</fullName>
    </submittedName>
</protein>
<organism evidence="2 3">
    <name type="scientific">Pleurodeles waltl</name>
    <name type="common">Iberian ribbed newt</name>
    <dbReference type="NCBI Taxonomy" id="8319"/>
    <lineage>
        <taxon>Eukaryota</taxon>
        <taxon>Metazoa</taxon>
        <taxon>Chordata</taxon>
        <taxon>Craniata</taxon>
        <taxon>Vertebrata</taxon>
        <taxon>Euteleostomi</taxon>
        <taxon>Amphibia</taxon>
        <taxon>Batrachia</taxon>
        <taxon>Caudata</taxon>
        <taxon>Salamandroidea</taxon>
        <taxon>Salamandridae</taxon>
        <taxon>Pleurodelinae</taxon>
        <taxon>Pleurodeles</taxon>
    </lineage>
</organism>
<dbReference type="AlphaFoldDB" id="A0AAV7MDA1"/>
<evidence type="ECO:0000313" key="2">
    <source>
        <dbReference type="EMBL" id="KAJ1101467.1"/>
    </source>
</evidence>
<feature type="region of interest" description="Disordered" evidence="1">
    <location>
        <begin position="79"/>
        <end position="109"/>
    </location>
</feature>
<name>A0AAV7MDA1_PLEWA</name>
<feature type="compositionally biased region" description="Low complexity" evidence="1">
    <location>
        <begin position="94"/>
        <end position="105"/>
    </location>
</feature>
<reference evidence="2" key="1">
    <citation type="journal article" date="2022" name="bioRxiv">
        <title>Sequencing and chromosome-scale assembly of the giantPleurodeles waltlgenome.</title>
        <authorList>
            <person name="Brown T."/>
            <person name="Elewa A."/>
            <person name="Iarovenko S."/>
            <person name="Subramanian E."/>
            <person name="Araus A.J."/>
            <person name="Petzold A."/>
            <person name="Susuki M."/>
            <person name="Suzuki K.-i.T."/>
            <person name="Hayashi T."/>
            <person name="Toyoda A."/>
            <person name="Oliveira C."/>
            <person name="Osipova E."/>
            <person name="Leigh N.D."/>
            <person name="Simon A."/>
            <person name="Yun M.H."/>
        </authorList>
    </citation>
    <scope>NUCLEOTIDE SEQUENCE</scope>
    <source>
        <strain evidence="2">20211129_DDA</strain>
        <tissue evidence="2">Liver</tissue>
    </source>
</reference>
<feature type="region of interest" description="Disordered" evidence="1">
    <location>
        <begin position="121"/>
        <end position="143"/>
    </location>
</feature>
<gene>
    <name evidence="2" type="ORF">NDU88_006535</name>
</gene>